<evidence type="ECO:0000313" key="2">
    <source>
        <dbReference type="Proteomes" id="UP000255515"/>
    </source>
</evidence>
<evidence type="ECO:0000313" key="1">
    <source>
        <dbReference type="EMBL" id="SSZ47160.1"/>
    </source>
</evidence>
<proteinExistence type="predicted"/>
<accession>A0A376C1N4</accession>
<dbReference type="EMBL" id="UFTJ01000001">
    <property type="protein sequence ID" value="SSZ47160.1"/>
    <property type="molecule type" value="Genomic_DNA"/>
</dbReference>
<name>A0A376C1N4_9FLAO</name>
<dbReference type="Proteomes" id="UP000255515">
    <property type="component" value="Unassembled WGS sequence"/>
</dbReference>
<protein>
    <submittedName>
        <fullName evidence="1">Uncharacterized protein</fullName>
    </submittedName>
</protein>
<sequence>MQIEIYLPVSAPIKKFLVAKFGGEYQTNNRDWLGMQILSLLERKSSYEPPVKSTKNDKFSEVYKIRLSVSHMDKHGIILTPYREDLLRRFIESVFRDACFDFALMSKKLYNMDYKNSIRNFMNFYGIDDVENSYFEALTRDFNRKRITKEQNKTC</sequence>
<organism evidence="1 2">
    <name type="scientific">Bergeyella zoohelcum</name>
    <dbReference type="NCBI Taxonomy" id="1015"/>
    <lineage>
        <taxon>Bacteria</taxon>
        <taxon>Pseudomonadati</taxon>
        <taxon>Bacteroidota</taxon>
        <taxon>Flavobacteriia</taxon>
        <taxon>Flavobacteriales</taxon>
        <taxon>Weeksellaceae</taxon>
        <taxon>Bergeyella</taxon>
    </lineage>
</organism>
<dbReference type="RefSeq" id="WP_002686431.1">
    <property type="nucleotide sequence ID" value="NZ_UFTJ01000001.1"/>
</dbReference>
<reference evidence="1 2" key="1">
    <citation type="submission" date="2018-06" db="EMBL/GenBank/DDBJ databases">
        <authorList>
            <consortium name="Pathogen Informatics"/>
            <person name="Doyle S."/>
        </authorList>
    </citation>
    <scope>NUCLEOTIDE SEQUENCE [LARGE SCALE GENOMIC DNA]</scope>
    <source>
        <strain evidence="1 2">NCTC11661</strain>
    </source>
</reference>
<gene>
    <name evidence="1" type="ORF">NCTC11661_00826</name>
</gene>
<dbReference type="AlphaFoldDB" id="A0A376C1N4"/>